<reference evidence="14 15" key="1">
    <citation type="journal article" date="2017" name="Front. Microbiol.">
        <title>Labilibaculum manganireducens gen. nov., sp. nov. and Labilibaculum filiforme sp. nov., Novel Bacteroidetes Isolated from Subsurface Sediments of the Baltic Sea.</title>
        <authorList>
            <person name="Vandieken V."/>
            <person name="Marshall I.P."/>
            <person name="Niemann H."/>
            <person name="Engelen B."/>
            <person name="Cypionka H."/>
        </authorList>
    </citation>
    <scope>NUCLEOTIDE SEQUENCE [LARGE SCALE GENOMIC DNA]</scope>
    <source>
        <strain evidence="14 15">59.10-2M</strain>
    </source>
</reference>
<keyword evidence="9 10" id="KW-0472">Membrane</keyword>
<feature type="binding site" evidence="10">
    <location>
        <position position="138"/>
    </location>
    <ligand>
        <name>[4Fe-4S] cluster</name>
        <dbReference type="ChEBI" id="CHEBI:49883"/>
        <label>2</label>
    </ligand>
</feature>
<comment type="function">
    <text evidence="10">Part of a membrane-bound complex that couples electron transfer with translocation of ions across the membrane.</text>
</comment>
<dbReference type="PANTHER" id="PTHR43560:SF1">
    <property type="entry name" value="ION-TRANSLOCATING OXIDOREDUCTASE COMPLEX SUBUNIT B"/>
    <property type="match status" value="1"/>
</dbReference>
<dbReference type="PROSITE" id="PS51656">
    <property type="entry name" value="4FE4S"/>
    <property type="match status" value="1"/>
</dbReference>
<feature type="domain" description="4Fe-4S" evidence="13">
    <location>
        <begin position="32"/>
        <end position="92"/>
    </location>
</feature>
<dbReference type="InterPro" id="IPR010207">
    <property type="entry name" value="Elect_transpt_cplx_RnfB/RsxB"/>
</dbReference>
<feature type="binding site" evidence="10">
    <location>
        <position position="176"/>
    </location>
    <ligand>
        <name>[4Fe-4S] cluster</name>
        <dbReference type="ChEBI" id="CHEBI:49883"/>
        <label>3</label>
    </ligand>
</feature>
<dbReference type="InterPro" id="IPR017896">
    <property type="entry name" value="4Fe4S_Fe-S-bd"/>
</dbReference>
<evidence type="ECO:0000259" key="13">
    <source>
        <dbReference type="PROSITE" id="PS51656"/>
    </source>
</evidence>
<keyword evidence="10" id="KW-1003">Cell membrane</keyword>
<feature type="compositionally biased region" description="Low complexity" evidence="11">
    <location>
        <begin position="280"/>
        <end position="293"/>
    </location>
</feature>
<evidence type="ECO:0000259" key="12">
    <source>
        <dbReference type="PROSITE" id="PS51379"/>
    </source>
</evidence>
<feature type="region of interest" description="Hydrophobic" evidence="10">
    <location>
        <begin position="1"/>
        <end position="26"/>
    </location>
</feature>
<dbReference type="NCBIfam" id="TIGR01944">
    <property type="entry name" value="rnfB"/>
    <property type="match status" value="1"/>
</dbReference>
<dbReference type="HAMAP" id="MF_00463">
    <property type="entry name" value="RsxB_RnfB"/>
    <property type="match status" value="1"/>
</dbReference>
<evidence type="ECO:0000256" key="4">
    <source>
        <dbReference type="ARBA" id="ARBA00022737"/>
    </source>
</evidence>
<keyword evidence="2 10" id="KW-0004">4Fe-4S</keyword>
<evidence type="ECO:0000256" key="6">
    <source>
        <dbReference type="ARBA" id="ARBA00022982"/>
    </source>
</evidence>
<accession>A0A2N3I751</accession>
<dbReference type="GO" id="GO:0009055">
    <property type="term" value="F:electron transfer activity"/>
    <property type="evidence" value="ECO:0007669"/>
    <property type="project" value="InterPro"/>
</dbReference>
<protein>
    <recommendedName>
        <fullName evidence="10">Ion-translocating oxidoreductase complex subunit B</fullName>
        <ecNumber evidence="10">7.-.-.-</ecNumber>
    </recommendedName>
    <alternativeName>
        <fullName evidence="10">Rnf electron transport complex subunit B</fullName>
    </alternativeName>
</protein>
<feature type="compositionally biased region" description="Basic and acidic residues" evidence="11">
    <location>
        <begin position="294"/>
        <end position="303"/>
    </location>
</feature>
<dbReference type="GO" id="GO:0005886">
    <property type="term" value="C:plasma membrane"/>
    <property type="evidence" value="ECO:0007669"/>
    <property type="project" value="UniProtKB-SubCell"/>
</dbReference>
<dbReference type="PROSITE" id="PS51379">
    <property type="entry name" value="4FE4S_FER_2"/>
    <property type="match status" value="3"/>
</dbReference>
<comment type="similarity">
    <text evidence="10">Belongs to the 4Fe4S bacterial-type ferredoxin family. RnfB subfamily.</text>
</comment>
<organism evidence="14 15">
    <name type="scientific">Labilibaculum manganireducens</name>
    <dbReference type="NCBI Taxonomy" id="1940525"/>
    <lineage>
        <taxon>Bacteria</taxon>
        <taxon>Pseudomonadati</taxon>
        <taxon>Bacteroidota</taxon>
        <taxon>Bacteroidia</taxon>
        <taxon>Marinilabiliales</taxon>
        <taxon>Marinifilaceae</taxon>
        <taxon>Labilibaculum</taxon>
    </lineage>
</organism>
<feature type="binding site" evidence="10">
    <location>
        <position position="57"/>
    </location>
    <ligand>
        <name>[4Fe-4S] cluster</name>
        <dbReference type="ChEBI" id="CHEBI:49883"/>
        <label>1</label>
    </ligand>
</feature>
<comment type="cofactor">
    <cofactor evidence="10">
        <name>[4Fe-4S] cluster</name>
        <dbReference type="ChEBI" id="CHEBI:49883"/>
    </cofactor>
    <text evidence="10">Binds 3 [4Fe-4S] clusters.</text>
</comment>
<keyword evidence="7 10" id="KW-0408">Iron</keyword>
<dbReference type="SUPFAM" id="SSF54862">
    <property type="entry name" value="4Fe-4S ferredoxins"/>
    <property type="match status" value="3"/>
</dbReference>
<dbReference type="Pfam" id="PF12838">
    <property type="entry name" value="Fer4_7"/>
    <property type="match status" value="1"/>
</dbReference>
<name>A0A2N3I751_9BACT</name>
<keyword evidence="6 10" id="KW-0249">Electron transport</keyword>
<evidence type="ECO:0000256" key="10">
    <source>
        <dbReference type="HAMAP-Rule" id="MF_00463"/>
    </source>
</evidence>
<keyword evidence="8 10" id="KW-0411">Iron-sulfur</keyword>
<evidence type="ECO:0000256" key="3">
    <source>
        <dbReference type="ARBA" id="ARBA00022723"/>
    </source>
</evidence>
<dbReference type="InterPro" id="IPR050395">
    <property type="entry name" value="4Fe4S_Ferredoxin_RnfB"/>
</dbReference>
<feature type="domain" description="4Fe-4S ferredoxin-type" evidence="12">
    <location>
        <begin position="210"/>
        <end position="241"/>
    </location>
</feature>
<dbReference type="Pfam" id="PF04060">
    <property type="entry name" value="FeS"/>
    <property type="match status" value="1"/>
</dbReference>
<evidence type="ECO:0000256" key="5">
    <source>
        <dbReference type="ARBA" id="ARBA00022967"/>
    </source>
</evidence>
<dbReference type="Gene3D" id="1.10.15.40">
    <property type="entry name" value="Electron transport complex subunit B, putative Fe-S cluster"/>
    <property type="match status" value="1"/>
</dbReference>
<feature type="binding site" evidence="10">
    <location>
        <position position="183"/>
    </location>
    <ligand>
        <name>[4Fe-4S] cluster</name>
        <dbReference type="ChEBI" id="CHEBI:49883"/>
        <label>2</label>
    </ligand>
</feature>
<sequence length="316" mass="33631">MSIIVITILALCAIGVTAAIILFFVAQKFKVYEDPRIDEVEEALPAANCGGCGYPGCRGFAEALVKADNIDNFLCPVGGAPVMSHVGAILGHEVKAAEPTVAVLRCNGTCENRPKTNQYDGAPSCTIAASLYSGETGCQFGCLGLGECVDACNFDAMYMDKETGLPVIIEDKCVSCGACVKACPNHIIELRKKGPKSRRVFVSCVNKDKGAIAKKACDVACIGCGKCVKECPFDAITLENNLAYIDYNKCKLCRKCVIVCPTNAIHELNFPPRKEKPTEKPTAASVKPVAAPKAEVKAEEAPKIEPTANDDTTENK</sequence>
<evidence type="ECO:0000256" key="9">
    <source>
        <dbReference type="ARBA" id="ARBA00023136"/>
    </source>
</evidence>
<dbReference type="GO" id="GO:0046872">
    <property type="term" value="F:metal ion binding"/>
    <property type="evidence" value="ECO:0007669"/>
    <property type="project" value="UniProtKB-KW"/>
</dbReference>
<keyword evidence="15" id="KW-1185">Reference proteome</keyword>
<feature type="binding site" evidence="10">
    <location>
        <position position="52"/>
    </location>
    <ligand>
        <name>[4Fe-4S] cluster</name>
        <dbReference type="ChEBI" id="CHEBI:49883"/>
        <label>1</label>
    </ligand>
</feature>
<dbReference type="GO" id="GO:0051539">
    <property type="term" value="F:4 iron, 4 sulfur cluster binding"/>
    <property type="evidence" value="ECO:0007669"/>
    <property type="project" value="UniProtKB-UniRule"/>
</dbReference>
<dbReference type="GO" id="GO:0022900">
    <property type="term" value="P:electron transport chain"/>
    <property type="evidence" value="ECO:0007669"/>
    <property type="project" value="UniProtKB-UniRule"/>
</dbReference>
<feature type="domain" description="4Fe-4S ferredoxin-type" evidence="12">
    <location>
        <begin position="164"/>
        <end position="193"/>
    </location>
</feature>
<evidence type="ECO:0000256" key="2">
    <source>
        <dbReference type="ARBA" id="ARBA00022485"/>
    </source>
</evidence>
<keyword evidence="3 10" id="KW-0479">Metal-binding</keyword>
<dbReference type="AlphaFoldDB" id="A0A2N3I751"/>
<comment type="caution">
    <text evidence="10">Lacks conserved residue(s) required for the propagation of feature annotation.</text>
</comment>
<dbReference type="NCBIfam" id="NF005504">
    <property type="entry name" value="PRK07118.1-3"/>
    <property type="match status" value="1"/>
</dbReference>
<keyword evidence="5 10" id="KW-1278">Translocase</keyword>
<evidence type="ECO:0000256" key="8">
    <source>
        <dbReference type="ARBA" id="ARBA00023014"/>
    </source>
</evidence>
<dbReference type="RefSeq" id="WP_101310136.1">
    <property type="nucleotide sequence ID" value="NZ_MVDE01000017.1"/>
</dbReference>
<evidence type="ECO:0000256" key="7">
    <source>
        <dbReference type="ARBA" id="ARBA00023004"/>
    </source>
</evidence>
<dbReference type="Pfam" id="PF00037">
    <property type="entry name" value="Fer4"/>
    <property type="match status" value="1"/>
</dbReference>
<keyword evidence="4 10" id="KW-0677">Repeat</keyword>
<gene>
    <name evidence="10" type="primary">rnfB</name>
    <name evidence="14" type="ORF">BZG01_12265</name>
</gene>
<evidence type="ECO:0000256" key="1">
    <source>
        <dbReference type="ARBA" id="ARBA00022448"/>
    </source>
</evidence>
<keyword evidence="1 10" id="KW-0813">Transport</keyword>
<dbReference type="EC" id="7.-.-.-" evidence="10"/>
<feature type="binding site" evidence="10">
    <location>
        <position position="152"/>
    </location>
    <ligand>
        <name>[4Fe-4S] cluster</name>
        <dbReference type="ChEBI" id="CHEBI:49883"/>
        <label>3</label>
    </ligand>
</feature>
<evidence type="ECO:0000256" key="11">
    <source>
        <dbReference type="SAM" id="MobiDB-lite"/>
    </source>
</evidence>
<feature type="domain" description="4Fe-4S ferredoxin-type" evidence="12">
    <location>
        <begin position="243"/>
        <end position="271"/>
    </location>
</feature>
<feature type="binding site" evidence="10">
    <location>
        <position position="173"/>
    </location>
    <ligand>
        <name>[4Fe-4S] cluster</name>
        <dbReference type="ChEBI" id="CHEBI:49883"/>
        <label>3</label>
    </ligand>
</feature>
<evidence type="ECO:0000313" key="15">
    <source>
        <dbReference type="Proteomes" id="UP000233618"/>
    </source>
</evidence>
<feature type="binding site" evidence="10">
    <location>
        <position position="142"/>
    </location>
    <ligand>
        <name>[4Fe-4S] cluster</name>
        <dbReference type="ChEBI" id="CHEBI:49883"/>
        <label>2</label>
    </ligand>
</feature>
<dbReference type="Gene3D" id="3.30.70.20">
    <property type="match status" value="3"/>
</dbReference>
<dbReference type="PANTHER" id="PTHR43560">
    <property type="entry name" value="ION-TRANSLOCATING OXIDOREDUCTASE COMPLEX SUBUNIT B"/>
    <property type="match status" value="1"/>
</dbReference>
<dbReference type="Proteomes" id="UP000233618">
    <property type="component" value="Unassembled WGS sequence"/>
</dbReference>
<dbReference type="CDD" id="cd10549">
    <property type="entry name" value="MtMvhB_like"/>
    <property type="match status" value="1"/>
</dbReference>
<feature type="binding site" evidence="10">
    <location>
        <position position="179"/>
    </location>
    <ligand>
        <name>[4Fe-4S] cluster</name>
        <dbReference type="ChEBI" id="CHEBI:49883"/>
        <label>3</label>
    </ligand>
</feature>
<feature type="binding site" evidence="10">
    <location>
        <position position="49"/>
    </location>
    <ligand>
        <name>[4Fe-4S] cluster</name>
        <dbReference type="ChEBI" id="CHEBI:49883"/>
        <label>1</label>
    </ligand>
</feature>
<evidence type="ECO:0000313" key="14">
    <source>
        <dbReference type="EMBL" id="PKQ66129.1"/>
    </source>
</evidence>
<feature type="binding site" evidence="10">
    <location>
        <position position="75"/>
    </location>
    <ligand>
        <name>[4Fe-4S] cluster</name>
        <dbReference type="ChEBI" id="CHEBI:49883"/>
        <label>1</label>
    </ligand>
</feature>
<comment type="subunit">
    <text evidence="10">The complex is composed of six subunits: RnfA, RnfB, RnfC, RnfD, RnfE and RnfG.</text>
</comment>
<dbReference type="PROSITE" id="PS00198">
    <property type="entry name" value="4FE4S_FER_1"/>
    <property type="match status" value="3"/>
</dbReference>
<comment type="subcellular location">
    <subcellularLocation>
        <location evidence="10">Cell membrane</location>
    </subcellularLocation>
</comment>
<dbReference type="InterPro" id="IPR007202">
    <property type="entry name" value="4Fe-4S_dom"/>
</dbReference>
<feature type="region of interest" description="Disordered" evidence="11">
    <location>
        <begin position="271"/>
        <end position="316"/>
    </location>
</feature>
<comment type="caution">
    <text evidence="14">The sequence shown here is derived from an EMBL/GenBank/DDBJ whole genome shotgun (WGS) entry which is preliminary data.</text>
</comment>
<dbReference type="EMBL" id="MVDE01000017">
    <property type="protein sequence ID" value="PKQ66129.1"/>
    <property type="molecule type" value="Genomic_DNA"/>
</dbReference>
<proteinExistence type="inferred from homology"/>
<feature type="binding site" evidence="10">
    <location>
        <position position="148"/>
    </location>
    <ligand>
        <name>[4Fe-4S] cluster</name>
        <dbReference type="ChEBI" id="CHEBI:49883"/>
        <label>2</label>
    </ligand>
</feature>
<dbReference type="InterPro" id="IPR017900">
    <property type="entry name" value="4Fe4S_Fe_S_CS"/>
</dbReference>